<evidence type="ECO:0000313" key="1">
    <source>
        <dbReference type="EMBL" id="EFZ17390.1"/>
    </source>
</evidence>
<dbReference type="Pfam" id="PF14223">
    <property type="entry name" value="Retrotran_gag_2"/>
    <property type="match status" value="1"/>
</dbReference>
<proteinExistence type="predicted"/>
<feature type="non-terminal residue" evidence="1">
    <location>
        <position position="59"/>
    </location>
</feature>
<accession>E9IPW4</accession>
<dbReference type="AlphaFoldDB" id="E9IPW4"/>
<dbReference type="EMBL" id="GL764642">
    <property type="protein sequence ID" value="EFZ17390.1"/>
    <property type="molecule type" value="Genomic_DNA"/>
</dbReference>
<dbReference type="HOGENOM" id="CLU_2963722_0_0_1"/>
<reference evidence="1" key="1">
    <citation type="journal article" date="2011" name="Proc. Natl. Acad. Sci. U.S.A.">
        <title>The genome of the fire ant Solenopsis invicta.</title>
        <authorList>
            <person name="Wurm Y."/>
            <person name="Wang J."/>
            <person name="Riba-Grognuz O."/>
            <person name="Corona M."/>
            <person name="Nygaard S."/>
            <person name="Hunt B.G."/>
            <person name="Ingram K.K."/>
            <person name="Falquet L."/>
            <person name="Nipitwattanaphon M."/>
            <person name="Gotzek D."/>
            <person name="Dijkstra M.B."/>
            <person name="Oettler J."/>
            <person name="Comtesse F."/>
            <person name="Shih C.J."/>
            <person name="Wu W.J."/>
            <person name="Yang C.C."/>
            <person name="Thomas J."/>
            <person name="Beaudoing E."/>
            <person name="Pradervand S."/>
            <person name="Flegel V."/>
            <person name="Cook E.D."/>
            <person name="Fabbretti R."/>
            <person name="Stockinger H."/>
            <person name="Long L."/>
            <person name="Farmerie W.G."/>
            <person name="Oakey J."/>
            <person name="Boomsma J.J."/>
            <person name="Pamilo P."/>
            <person name="Yi S.V."/>
            <person name="Heinze J."/>
            <person name="Goodisman M.A."/>
            <person name="Farinelli L."/>
            <person name="Harshman K."/>
            <person name="Hulo N."/>
            <person name="Cerutti L."/>
            <person name="Xenarios I."/>
            <person name="Shoemaker D."/>
            <person name="Keller L."/>
        </authorList>
    </citation>
    <scope>NUCLEOTIDE SEQUENCE [LARGE SCALE GENOMIC DNA]</scope>
</reference>
<sequence>MQRFYECNIDPDEIITQHIGNVQSLASYLQDVDEKVLEVTIIAKILWGLLSKYSTLVKA</sequence>
<name>E9IPW4_SOLIN</name>
<protein>
    <submittedName>
        <fullName evidence="1">Uncharacterized protein</fullName>
    </submittedName>
</protein>
<organism>
    <name type="scientific">Solenopsis invicta</name>
    <name type="common">Red imported fire ant</name>
    <name type="synonym">Solenopsis wagneri</name>
    <dbReference type="NCBI Taxonomy" id="13686"/>
    <lineage>
        <taxon>Eukaryota</taxon>
        <taxon>Metazoa</taxon>
        <taxon>Ecdysozoa</taxon>
        <taxon>Arthropoda</taxon>
        <taxon>Hexapoda</taxon>
        <taxon>Insecta</taxon>
        <taxon>Pterygota</taxon>
        <taxon>Neoptera</taxon>
        <taxon>Endopterygota</taxon>
        <taxon>Hymenoptera</taxon>
        <taxon>Apocrita</taxon>
        <taxon>Aculeata</taxon>
        <taxon>Formicoidea</taxon>
        <taxon>Formicidae</taxon>
        <taxon>Myrmicinae</taxon>
        <taxon>Solenopsis</taxon>
    </lineage>
</organism>
<gene>
    <name evidence="1" type="ORF">SINV_08562</name>
</gene>